<keyword evidence="1" id="KW-1133">Transmembrane helix</keyword>
<evidence type="ECO:0000313" key="2">
    <source>
        <dbReference type="EMBL" id="QJA49220.1"/>
    </source>
</evidence>
<organism evidence="2">
    <name type="scientific">viral metagenome</name>
    <dbReference type="NCBI Taxonomy" id="1070528"/>
    <lineage>
        <taxon>unclassified sequences</taxon>
        <taxon>metagenomes</taxon>
        <taxon>organismal metagenomes</taxon>
    </lineage>
</organism>
<evidence type="ECO:0000256" key="1">
    <source>
        <dbReference type="SAM" id="Phobius"/>
    </source>
</evidence>
<reference evidence="2" key="1">
    <citation type="submission" date="2020-03" db="EMBL/GenBank/DDBJ databases">
        <title>The deep terrestrial virosphere.</title>
        <authorList>
            <person name="Holmfeldt K."/>
            <person name="Nilsson E."/>
            <person name="Simone D."/>
            <person name="Lopez-Fernandez M."/>
            <person name="Wu X."/>
            <person name="de Brujin I."/>
            <person name="Lundin D."/>
            <person name="Andersson A."/>
            <person name="Bertilsson S."/>
            <person name="Dopson M."/>
        </authorList>
    </citation>
    <scope>NUCLEOTIDE SEQUENCE</scope>
    <source>
        <strain evidence="2">TM448A01271</strain>
    </source>
</reference>
<sequence length="89" mass="9163">MDLTQIGIGALAGIFVAGAGYLKSYSNTGDKESFDGKKFASTIVLGGLVGLITTASGQEPSVIEGMLVYMGITGFVENLFKGIKRGLIG</sequence>
<dbReference type="AlphaFoldDB" id="A0A6H1ZPU4"/>
<feature type="transmembrane region" description="Helical" evidence="1">
    <location>
        <begin position="6"/>
        <end position="26"/>
    </location>
</feature>
<feature type="transmembrane region" description="Helical" evidence="1">
    <location>
        <begin position="62"/>
        <end position="80"/>
    </location>
</feature>
<evidence type="ECO:0008006" key="3">
    <source>
        <dbReference type="Google" id="ProtNLM"/>
    </source>
</evidence>
<dbReference type="EMBL" id="MT144125">
    <property type="protein sequence ID" value="QJA49220.1"/>
    <property type="molecule type" value="Genomic_DNA"/>
</dbReference>
<feature type="transmembrane region" description="Helical" evidence="1">
    <location>
        <begin position="38"/>
        <end position="56"/>
    </location>
</feature>
<gene>
    <name evidence="2" type="ORF">TM448A01271_0008</name>
</gene>
<proteinExistence type="predicted"/>
<name>A0A6H1ZPU4_9ZZZZ</name>
<keyword evidence="1" id="KW-0812">Transmembrane</keyword>
<keyword evidence="1" id="KW-0472">Membrane</keyword>
<protein>
    <recommendedName>
        <fullName evidence="3">Holin</fullName>
    </recommendedName>
</protein>
<accession>A0A6H1ZPU4</accession>